<protein>
    <recommendedName>
        <fullName evidence="2">DNA (cytosine-5-)-methyltransferase</fullName>
        <ecNumber evidence="2">2.1.1.37</ecNumber>
    </recommendedName>
</protein>
<dbReference type="InterPro" id="IPR001025">
    <property type="entry name" value="BAH_dom"/>
</dbReference>
<comment type="similarity">
    <text evidence="9">Belongs to the class I-like SAM-binding methyltransferase superfamily. C5-methyltransferase family.</text>
</comment>
<organism evidence="13 14">
    <name type="scientific">Sphagnum jensenii</name>
    <dbReference type="NCBI Taxonomy" id="128206"/>
    <lineage>
        <taxon>Eukaryota</taxon>
        <taxon>Viridiplantae</taxon>
        <taxon>Streptophyta</taxon>
        <taxon>Embryophyta</taxon>
        <taxon>Bryophyta</taxon>
        <taxon>Sphagnophytina</taxon>
        <taxon>Sphagnopsida</taxon>
        <taxon>Sphagnales</taxon>
        <taxon>Sphagnaceae</taxon>
        <taxon>Sphagnum</taxon>
    </lineage>
</organism>
<dbReference type="InterPro" id="IPR029063">
    <property type="entry name" value="SAM-dependent_MTases_sf"/>
</dbReference>
<evidence type="ECO:0000259" key="11">
    <source>
        <dbReference type="PROSITE" id="PS50013"/>
    </source>
</evidence>
<evidence type="ECO:0000256" key="3">
    <source>
        <dbReference type="ARBA" id="ARBA00022603"/>
    </source>
</evidence>
<feature type="active site" evidence="9">
    <location>
        <position position="572"/>
    </location>
</feature>
<dbReference type="InterPro" id="IPR031303">
    <property type="entry name" value="C5_meth_CS"/>
</dbReference>
<dbReference type="PROSITE" id="PS51679">
    <property type="entry name" value="SAM_MT_C5"/>
    <property type="match status" value="1"/>
</dbReference>
<dbReference type="SUPFAM" id="SSF53335">
    <property type="entry name" value="S-adenosyl-L-methionine-dependent methyltransferases"/>
    <property type="match status" value="1"/>
</dbReference>
<evidence type="ECO:0000259" key="12">
    <source>
        <dbReference type="PROSITE" id="PS51038"/>
    </source>
</evidence>
<keyword evidence="14" id="KW-1185">Reference proteome</keyword>
<dbReference type="Pfam" id="PF00145">
    <property type="entry name" value="DNA_methylase"/>
    <property type="match status" value="1"/>
</dbReference>
<feature type="compositionally biased region" description="Basic and acidic residues" evidence="10">
    <location>
        <begin position="32"/>
        <end position="56"/>
    </location>
</feature>
<dbReference type="SMART" id="SM00439">
    <property type="entry name" value="BAH"/>
    <property type="match status" value="1"/>
</dbReference>
<dbReference type="PANTHER" id="PTHR10629:SF50">
    <property type="entry name" value="DNA (CYTOSINE-5)-METHYLTRANSFERASE CMT3"/>
    <property type="match status" value="1"/>
</dbReference>
<reference evidence="13" key="1">
    <citation type="submission" date="2024-02" db="EMBL/GenBank/DDBJ databases">
        <authorList>
            <consortium name="ELIXIR-Norway"/>
            <consortium name="Elixir Norway"/>
        </authorList>
    </citation>
    <scope>NUCLEOTIDE SEQUENCE</scope>
</reference>
<feature type="compositionally biased region" description="Acidic residues" evidence="10">
    <location>
        <begin position="104"/>
        <end position="119"/>
    </location>
</feature>
<evidence type="ECO:0000256" key="5">
    <source>
        <dbReference type="ARBA" id="ARBA00022691"/>
    </source>
</evidence>
<name>A0ABP0W7G9_9BRYO</name>
<keyword evidence="6" id="KW-0238">DNA-binding</keyword>
<feature type="compositionally biased region" description="Acidic residues" evidence="10">
    <location>
        <begin position="484"/>
        <end position="494"/>
    </location>
</feature>
<keyword evidence="4 9" id="KW-0808">Transferase</keyword>
<feature type="region of interest" description="Disordered" evidence="10">
    <location>
        <begin position="442"/>
        <end position="462"/>
    </location>
</feature>
<feature type="region of interest" description="Disordered" evidence="10">
    <location>
        <begin position="477"/>
        <end position="510"/>
    </location>
</feature>
<keyword evidence="7" id="KW-0539">Nucleus</keyword>
<dbReference type="PROSITE" id="PS00598">
    <property type="entry name" value="CHROMO_1"/>
    <property type="match status" value="1"/>
</dbReference>
<dbReference type="InterPro" id="IPR023779">
    <property type="entry name" value="Chromodomain_CS"/>
</dbReference>
<dbReference type="InterPro" id="IPR050390">
    <property type="entry name" value="C5-Methyltransferase"/>
</dbReference>
<dbReference type="InterPro" id="IPR016197">
    <property type="entry name" value="Chromo-like_dom_sf"/>
</dbReference>
<evidence type="ECO:0000256" key="7">
    <source>
        <dbReference type="ARBA" id="ARBA00023242"/>
    </source>
</evidence>
<dbReference type="PANTHER" id="PTHR10629">
    <property type="entry name" value="CYTOSINE-SPECIFIC METHYLTRANSFERASE"/>
    <property type="match status" value="1"/>
</dbReference>
<accession>A0ABP0W7G9</accession>
<dbReference type="Pfam" id="PF01426">
    <property type="entry name" value="BAH"/>
    <property type="match status" value="1"/>
</dbReference>
<evidence type="ECO:0000256" key="6">
    <source>
        <dbReference type="ARBA" id="ARBA00023125"/>
    </source>
</evidence>
<feature type="compositionally biased region" description="Basic and acidic residues" evidence="10">
    <location>
        <begin position="495"/>
        <end position="508"/>
    </location>
</feature>
<feature type="domain" description="Chromo" evidence="11">
    <location>
        <begin position="466"/>
        <end position="547"/>
    </location>
</feature>
<dbReference type="EMBL" id="OZ020110">
    <property type="protein sequence ID" value="CAK9262760.1"/>
    <property type="molecule type" value="Genomic_DNA"/>
</dbReference>
<keyword evidence="3 9" id="KW-0489">Methyltransferase</keyword>
<dbReference type="SMART" id="SM00298">
    <property type="entry name" value="CHROMO"/>
    <property type="match status" value="1"/>
</dbReference>
<evidence type="ECO:0000313" key="14">
    <source>
        <dbReference type="Proteomes" id="UP001497444"/>
    </source>
</evidence>
<evidence type="ECO:0000256" key="4">
    <source>
        <dbReference type="ARBA" id="ARBA00022679"/>
    </source>
</evidence>
<feature type="region of interest" description="Disordered" evidence="10">
    <location>
        <begin position="1"/>
        <end position="119"/>
    </location>
</feature>
<dbReference type="SUPFAM" id="SSF54160">
    <property type="entry name" value="Chromo domain-like"/>
    <property type="match status" value="1"/>
</dbReference>
<evidence type="ECO:0000256" key="9">
    <source>
        <dbReference type="PROSITE-ProRule" id="PRU01016"/>
    </source>
</evidence>
<dbReference type="InterPro" id="IPR001525">
    <property type="entry name" value="C5_MeTfrase"/>
</dbReference>
<proteinExistence type="inferred from homology"/>
<evidence type="ECO:0000256" key="1">
    <source>
        <dbReference type="ARBA" id="ARBA00004123"/>
    </source>
</evidence>
<sequence length="960" mass="109124">MLPQTKHTNQPTTMSIKQRGQKRSLSLYGIDDNMHPQRQKFEVSHENSTKTNDFKHTAQTRKRPGKVYAPEPSSNKKKKHRQTTPGGWSPPPDHEIVQLSDSDFQGEPDEEEEEEEEEDKVVAALSVALKFDAKPVARITELKPQARPQKKLARDVDATFLVKSSRIAKDKAVRDYPHRYIKKSKRKSESADQESQLPVIAHYKEAKVDGETYLLGDCVHVNNDTGHDYLGRIIELFEKEDSSEWFTVQWFFRASETAMGDQGLNLDKQRVFFSELHDDNPLDCITEKKTVIRLPSETRFHKGARVIPPCDYFFDKGYKYAYATFYELPESLSENGSSPISKSSSCHKSVKLDPQQCDTSETKTELQLLDLYSGCGAMSTGLCLGANLAGVNLITRWAVDYNEEACISLKHNHPETRVRKEAAEDFLTLLKEWKKLCDKFPESMDHDSQSSDESNVDTEPLEAGEYEVERLIGIRWVGDSKTDPEEEDDDEEGADESKLPNTSKKEQPELATNKGLEFKVKWKGYTEEENSWEPAASMDCPDLVKQFVIDGRRCKLLPLPGDVDVICGGPPCQGASGFNRFRNYEKPLDDPKNKQMVVYMDIVEFLRPRFILMENVVDILKFCDGILGRYALSRAVSMNYQAKIGLMVAGCYGLPQFRMRCFLFGACSDEVLPPFPLPTHSVIVRGGIPNQWERCLVAYDDKKQAPEWLQKPLVLKDAFSDLPAVDNFHDKDEMYYEEDPHTSFQRFVRLPKKGTGIGGPLSKNDKVVLPDHRPLCLNTDDYQRVCQIPKKKGANFRSLKGIIIKEDGITVDIVREPREYLSSGKPLVPDYAVSYMKGRSLKPFGRLWWDEIVPTVVTRAQPHNQIILHPVQDRVLTIRENARLQGFPDYYKLFGPIKERYKQVGNAVAVPVATALGFTLGKSILQLYLPKEETLELPCHFPHSLTTPEGVPDLPDNEEL</sequence>
<dbReference type="Proteomes" id="UP001497444">
    <property type="component" value="Chromosome 15"/>
</dbReference>
<dbReference type="InterPro" id="IPR000953">
    <property type="entry name" value="Chromo/chromo_shadow_dom"/>
</dbReference>
<evidence type="ECO:0000256" key="8">
    <source>
        <dbReference type="ARBA" id="ARBA00047422"/>
    </source>
</evidence>
<dbReference type="Gene3D" id="3.90.120.10">
    <property type="entry name" value="DNA Methylase, subunit A, domain 2"/>
    <property type="match status" value="1"/>
</dbReference>
<evidence type="ECO:0000256" key="10">
    <source>
        <dbReference type="SAM" id="MobiDB-lite"/>
    </source>
</evidence>
<dbReference type="PROSITE" id="PS51038">
    <property type="entry name" value="BAH"/>
    <property type="match status" value="1"/>
</dbReference>
<dbReference type="Pfam" id="PF00385">
    <property type="entry name" value="Chromo"/>
    <property type="match status" value="1"/>
</dbReference>
<dbReference type="EC" id="2.1.1.37" evidence="2"/>
<dbReference type="Gene3D" id="3.40.50.150">
    <property type="entry name" value="Vaccinia Virus protein VP39"/>
    <property type="match status" value="2"/>
</dbReference>
<feature type="compositionally biased region" description="Polar residues" evidence="10">
    <location>
        <begin position="1"/>
        <end position="18"/>
    </location>
</feature>
<dbReference type="PROSITE" id="PS50013">
    <property type="entry name" value="CHROMO_2"/>
    <property type="match status" value="1"/>
</dbReference>
<dbReference type="InterPro" id="IPR043151">
    <property type="entry name" value="BAH_sf"/>
</dbReference>
<dbReference type="PRINTS" id="PR00105">
    <property type="entry name" value="C5METTRFRASE"/>
</dbReference>
<evidence type="ECO:0000313" key="13">
    <source>
        <dbReference type="EMBL" id="CAK9262760.1"/>
    </source>
</evidence>
<feature type="domain" description="BAH" evidence="12">
    <location>
        <begin position="211"/>
        <end position="329"/>
    </location>
</feature>
<gene>
    <name evidence="13" type="ORF">CSSPJE1EN1_LOCUS8238</name>
</gene>
<keyword evidence="5 9" id="KW-0949">S-adenosyl-L-methionine</keyword>
<evidence type="ECO:0000256" key="2">
    <source>
        <dbReference type="ARBA" id="ARBA00011975"/>
    </source>
</evidence>
<comment type="subcellular location">
    <subcellularLocation>
        <location evidence="1">Nucleus</location>
    </subcellularLocation>
</comment>
<dbReference type="Gene3D" id="2.30.30.490">
    <property type="match status" value="1"/>
</dbReference>
<dbReference type="InterPro" id="IPR023780">
    <property type="entry name" value="Chromo_domain"/>
</dbReference>
<dbReference type="PROSITE" id="PS00095">
    <property type="entry name" value="C5_MTASE_2"/>
    <property type="match status" value="1"/>
</dbReference>
<comment type="catalytic activity">
    <reaction evidence="8">
        <text>a 2'-deoxycytidine in DNA + S-adenosyl-L-methionine = a 5-methyl-2'-deoxycytidine in DNA + S-adenosyl-L-homocysteine + H(+)</text>
        <dbReference type="Rhea" id="RHEA:13681"/>
        <dbReference type="Rhea" id="RHEA-COMP:11369"/>
        <dbReference type="Rhea" id="RHEA-COMP:11370"/>
        <dbReference type="ChEBI" id="CHEBI:15378"/>
        <dbReference type="ChEBI" id="CHEBI:57856"/>
        <dbReference type="ChEBI" id="CHEBI:59789"/>
        <dbReference type="ChEBI" id="CHEBI:85452"/>
        <dbReference type="ChEBI" id="CHEBI:85454"/>
        <dbReference type="EC" id="2.1.1.37"/>
    </reaction>
</comment>